<dbReference type="AlphaFoldDB" id="A0A3E4Z8R6"/>
<dbReference type="Pfam" id="PF07715">
    <property type="entry name" value="Plug"/>
    <property type="match status" value="1"/>
</dbReference>
<dbReference type="Gene3D" id="2.60.40.1120">
    <property type="entry name" value="Carboxypeptidase-like, regulatory domain"/>
    <property type="match status" value="1"/>
</dbReference>
<dbReference type="EMBL" id="QSTW01000008">
    <property type="protein sequence ID" value="RGM91465.1"/>
    <property type="molecule type" value="Genomic_DNA"/>
</dbReference>
<dbReference type="NCBIfam" id="TIGR04056">
    <property type="entry name" value="OMP_RagA_SusC"/>
    <property type="match status" value="1"/>
</dbReference>
<dbReference type="InterPro" id="IPR023996">
    <property type="entry name" value="TonB-dep_OMP_SusC/RagA"/>
</dbReference>
<dbReference type="SUPFAM" id="SSF49464">
    <property type="entry name" value="Carboxypeptidase regulatory domain-like"/>
    <property type="match status" value="1"/>
</dbReference>
<dbReference type="InterPro" id="IPR008969">
    <property type="entry name" value="CarboxyPept-like_regulatory"/>
</dbReference>
<evidence type="ECO:0000259" key="2">
    <source>
        <dbReference type="Pfam" id="PF07715"/>
    </source>
</evidence>
<dbReference type="Pfam" id="PF13715">
    <property type="entry name" value="CarbopepD_reg_2"/>
    <property type="match status" value="1"/>
</dbReference>
<sequence length="1032" mass="115469">MLPLSSWAVSSSTLDASPLPAVSFHETKDIEATAQSPRKRTITGTITDASDGTPIIGANIVLKGKSTGVISDLDGNYSIEATSKDILVVSFIGYKTREISVADLGVINVKLQSDNEMLDEVVVVGAGTQKKVSVTGSITSVKGSSLVTPTSSLTNALAGKLAGVIAKTSSGAPGQAAEFYIRGIGTFGGRATPLIMLDDVEISAADLNSIPAETIESFSILKDASATAIYGARGANGVMLITTKSGRENERTQINVTVENAFNVMTNFPDFVDGATWMTMYNEAQVTRTPGITPKYTQEQIENTRLGTNPYMYPSVKWNDVIFKNMAMSQRANINVQGGGSRATYYMSIQANHDSGLLNTRKVYSYNNNINNWSYNFQNNIKYKLTSTTTVDLRMNAQIRNNQGPNYNTSDLFNMALTTNPINFPVTFPAQEGDTHIRFGNAILSGNNLRTNPYAYMLSSYKQTQENTLNTSLKVSQQLDFITKGLSATALVNFKNWSSNWYNRTIEPYYYRIKDGSFNPSTGEYTLERLGTSGTDYIAQSDITKAGDNTFFLQFTLDYQRRFGKHNVGGMLLYMQREYRNAVLPNRNQGFSGRFTYDFDQRYLAEINFGYNGTERLAKGDRFEFFPAISLGWVVSNEKFFAPLSKVISSLKLRGSYGLVGSDETGPQGSPHFLYIDQVNVIGQNRPGATFGEDLNVTKYGPVVTQYAVQNAGWERVKKLDVGFDMELFRSLSLTFDFFYDKRYNILLHREAWPQSLGYDSAKPWSNKGKVDNWGYELSMNYRKQFNKDLAVDFQGNFTYTQNKYVDYDEPLYPYTWQTVTGKPLSHQTGYIAEGLFQSQEEIDNSPTQNLGSTAMVGDVKYRDVNGDGIINTEDKVMISEYGNMPRIQYGLGMNIDYKGFNFGVFFNGSAMRTLMISGITPFGQNDYNVMQFIANDYWTEANPNPNAAYPRLGLTDAQTANNTQPSTYWMRNGNFIRFKTLEIGYRFKHARVYFSGNNLFVFSPFKLWDPELAWNSYPLQRTFNIGLQLTF</sequence>
<evidence type="ECO:0000256" key="1">
    <source>
        <dbReference type="PROSITE-ProRule" id="PRU01360"/>
    </source>
</evidence>
<keyword evidence="1" id="KW-0472">Membrane</keyword>
<comment type="caution">
    <text evidence="3">The sequence shown here is derived from an EMBL/GenBank/DDBJ whole genome shotgun (WGS) entry which is preliminary data.</text>
</comment>
<comment type="subcellular location">
    <subcellularLocation>
        <location evidence="1">Cell outer membrane</location>
        <topology evidence="1">Multi-pass membrane protein</topology>
    </subcellularLocation>
</comment>
<dbReference type="FunFam" id="2.60.40.1120:FF:000003">
    <property type="entry name" value="Outer membrane protein Omp121"/>
    <property type="match status" value="1"/>
</dbReference>
<reference evidence="3 4" key="1">
    <citation type="submission" date="2018-08" db="EMBL/GenBank/DDBJ databases">
        <title>A genome reference for cultivated species of the human gut microbiota.</title>
        <authorList>
            <person name="Zou Y."/>
            <person name="Xue W."/>
            <person name="Luo G."/>
        </authorList>
    </citation>
    <scope>NUCLEOTIDE SEQUENCE [LARGE SCALE GENOMIC DNA]</scope>
    <source>
        <strain evidence="3 4">OM06-2</strain>
    </source>
</reference>
<organism evidence="3 4">
    <name type="scientific">Phocaeicola plebeius</name>
    <dbReference type="NCBI Taxonomy" id="310297"/>
    <lineage>
        <taxon>Bacteria</taxon>
        <taxon>Pseudomonadati</taxon>
        <taxon>Bacteroidota</taxon>
        <taxon>Bacteroidia</taxon>
        <taxon>Bacteroidales</taxon>
        <taxon>Bacteroidaceae</taxon>
        <taxon>Phocaeicola</taxon>
    </lineage>
</organism>
<keyword evidence="1" id="KW-0813">Transport</keyword>
<dbReference type="Gene3D" id="2.170.130.10">
    <property type="entry name" value="TonB-dependent receptor, plug domain"/>
    <property type="match status" value="1"/>
</dbReference>
<evidence type="ECO:0000313" key="3">
    <source>
        <dbReference type="EMBL" id="RGM91465.1"/>
    </source>
</evidence>
<dbReference type="GO" id="GO:0009279">
    <property type="term" value="C:cell outer membrane"/>
    <property type="evidence" value="ECO:0007669"/>
    <property type="project" value="UniProtKB-SubCell"/>
</dbReference>
<evidence type="ECO:0000313" key="4">
    <source>
        <dbReference type="Proteomes" id="UP000260814"/>
    </source>
</evidence>
<keyword evidence="3" id="KW-0675">Receptor</keyword>
<protein>
    <submittedName>
        <fullName evidence="3">TonB-dependent receptor</fullName>
    </submittedName>
</protein>
<proteinExistence type="inferred from homology"/>
<accession>A0A3E4Z8R6</accession>
<dbReference type="SUPFAM" id="SSF56935">
    <property type="entry name" value="Porins"/>
    <property type="match status" value="1"/>
</dbReference>
<dbReference type="InterPro" id="IPR037066">
    <property type="entry name" value="Plug_dom_sf"/>
</dbReference>
<name>A0A3E4Z8R6_9BACT</name>
<dbReference type="InterPro" id="IPR023997">
    <property type="entry name" value="TonB-dep_OMP_SusC/RagA_CS"/>
</dbReference>
<dbReference type="FunFam" id="2.170.130.10:FF:000003">
    <property type="entry name" value="SusC/RagA family TonB-linked outer membrane protein"/>
    <property type="match status" value="1"/>
</dbReference>
<feature type="domain" description="TonB-dependent receptor plug" evidence="2">
    <location>
        <begin position="131"/>
        <end position="238"/>
    </location>
</feature>
<dbReference type="NCBIfam" id="TIGR04057">
    <property type="entry name" value="SusC_RagA_signa"/>
    <property type="match status" value="1"/>
</dbReference>
<comment type="similarity">
    <text evidence="1">Belongs to the TonB-dependent receptor family.</text>
</comment>
<dbReference type="PROSITE" id="PS52016">
    <property type="entry name" value="TONB_DEPENDENT_REC_3"/>
    <property type="match status" value="1"/>
</dbReference>
<keyword evidence="1" id="KW-1134">Transmembrane beta strand</keyword>
<gene>
    <name evidence="3" type="ORF">DXB87_07935</name>
</gene>
<dbReference type="InterPro" id="IPR039426">
    <property type="entry name" value="TonB-dep_rcpt-like"/>
</dbReference>
<keyword evidence="1" id="KW-0998">Cell outer membrane</keyword>
<keyword evidence="1" id="KW-0812">Transmembrane</keyword>
<dbReference type="InterPro" id="IPR012910">
    <property type="entry name" value="Plug_dom"/>
</dbReference>
<dbReference type="Proteomes" id="UP000260814">
    <property type="component" value="Unassembled WGS sequence"/>
</dbReference>